<accession>A0A4Y6UIP5</accession>
<name>A0A4Y6UIP5_9PROT</name>
<dbReference type="Gene3D" id="6.10.250.2410">
    <property type="match status" value="1"/>
</dbReference>
<dbReference type="RefSeq" id="WP_141461453.1">
    <property type="nucleotide sequence ID" value="NZ_CP038141.1"/>
</dbReference>
<reference evidence="3 4" key="1">
    <citation type="submission" date="2019-03" db="EMBL/GenBank/DDBJ databases">
        <title>The complete genome sequence of Swingsia samuiensis NBRC107927(T).</title>
        <authorList>
            <person name="Chua K.-O."/>
            <person name="Chan K.-G."/>
            <person name="See-Too W.-S."/>
        </authorList>
    </citation>
    <scope>NUCLEOTIDE SEQUENCE [LARGE SCALE GENOMIC DNA]</scope>
    <source>
        <strain evidence="3 4">AH83</strain>
    </source>
</reference>
<dbReference type="PANTHER" id="PTHR33969">
    <property type="entry name" value="SEGREGATION AND CONDENSATION PROTEIN A"/>
    <property type="match status" value="1"/>
</dbReference>
<keyword evidence="2" id="KW-0175">Coiled coil</keyword>
<proteinExistence type="predicted"/>
<protein>
    <recommendedName>
        <fullName evidence="1">Segregation and condensation protein A</fullName>
    </recommendedName>
</protein>
<keyword evidence="4" id="KW-1185">Reference proteome</keyword>
<dbReference type="EMBL" id="CP038141">
    <property type="protein sequence ID" value="QDH17473.1"/>
    <property type="molecule type" value="Genomic_DNA"/>
</dbReference>
<gene>
    <name evidence="3" type="ORF">E3D00_07795</name>
</gene>
<organism evidence="3 4">
    <name type="scientific">Swingsia samuiensis</name>
    <dbReference type="NCBI Taxonomy" id="1293412"/>
    <lineage>
        <taxon>Bacteria</taxon>
        <taxon>Pseudomonadati</taxon>
        <taxon>Pseudomonadota</taxon>
        <taxon>Alphaproteobacteria</taxon>
        <taxon>Acetobacterales</taxon>
        <taxon>Acetobacteraceae</taxon>
        <taxon>Swingsia</taxon>
    </lineage>
</organism>
<dbReference type="Pfam" id="PF02616">
    <property type="entry name" value="SMC_ScpA"/>
    <property type="match status" value="1"/>
</dbReference>
<evidence type="ECO:0000256" key="1">
    <source>
        <dbReference type="ARBA" id="ARBA00044777"/>
    </source>
</evidence>
<dbReference type="InterPro" id="IPR003768">
    <property type="entry name" value="ScpA"/>
</dbReference>
<dbReference type="Proteomes" id="UP000316313">
    <property type="component" value="Chromosome"/>
</dbReference>
<feature type="coiled-coil region" evidence="2">
    <location>
        <begin position="39"/>
        <end position="107"/>
    </location>
</feature>
<evidence type="ECO:0000256" key="2">
    <source>
        <dbReference type="SAM" id="Coils"/>
    </source>
</evidence>
<dbReference type="OrthoDB" id="9793741at2"/>
<evidence type="ECO:0000313" key="3">
    <source>
        <dbReference type="EMBL" id="QDH17473.1"/>
    </source>
</evidence>
<dbReference type="AlphaFoldDB" id="A0A4Y6UIP5"/>
<evidence type="ECO:0000313" key="4">
    <source>
        <dbReference type="Proteomes" id="UP000316313"/>
    </source>
</evidence>
<dbReference type="KEGG" id="ssam:E3D00_07795"/>
<sequence length="251" mass="28677">MSEVLHLTLEGFEGPLDLLLDLARKQKVDLAQISILQLVEQYLTVVEKARAEARSLRLELAADWLVMAAWLAWLKSRLLLPAENNAQEEAEDAVEQLQERLFELERMRLAAQWLQERPRLGVDVFRRGQGEEYIEIDRSGLRVDLSALITAYLAAKRRSGKKRVYTPKVRQYWSVQDALERLKRLLGVEKVSGWQTLGSLLPDHLLLDENPLDRSAAFAGTLLASLEMAKSGVLEFQQEEAFAEIRWRAVS</sequence>
<dbReference type="PANTHER" id="PTHR33969:SF2">
    <property type="entry name" value="SEGREGATION AND CONDENSATION PROTEIN A"/>
    <property type="match status" value="1"/>
</dbReference>